<sequence length="455" mass="51577">MRIHHGLAAQVNQTHMSQAIGRPMSVEEGHAHAHVARDEGDTCSPLGATSCSSCSRPDFFRSSSTLDIKSTASRYDVSQNQPFHELHVFHHFRLPMWPIYFFGSIFKRGVANSHEALYVYQVSELHNMQELQLPVVHEYNHITIMSQPPGCLEPVSNLQFPISIMKHLDTASANGLFHFDFECLAAEIRKQQQLEGLPAYAVANMALLKDSILASLSLDAMKWAERPGTPTACLLNMVNDDHMLPHSRMMIGFCLNILYTIALRSGIMQPATNNPPCFIGVPNNMLPSVIPIAVLIQLDVVLYRLLAEFQRRFDEFWHEITVVRPCRKADWDLLFCSITSFAQLYSVILDNLLSQAKNDASALYTYINVHNDVEAVMSSMVSSFLQWRGRFKDGDFIMFRRAMTESLVSRARLHDSELGGPDMFYWVDPLLNHTVKECLMRPSMTRKEAMARIGK</sequence>
<dbReference type="Proteomes" id="UP000222788">
    <property type="component" value="Unassembled WGS sequence"/>
</dbReference>
<name>A0A2C5XGD5_9PEZI</name>
<reference evidence="1 2" key="2">
    <citation type="journal article" date="2013" name="IMA Fungus">
        <title>IMA Genome-F 1: Ceratocystis fimbriata: Draft nuclear genome sequence for the plant pathogen, Ceratocystis fimbriata.</title>
        <authorList>
            <person name="Wilken P.M."/>
            <person name="Steenkamp E.T."/>
            <person name="Wingfield M.J."/>
            <person name="de Beer Z.W."/>
            <person name="Wingfield B.D."/>
        </authorList>
    </citation>
    <scope>NUCLEOTIDE SEQUENCE [LARGE SCALE GENOMIC DNA]</scope>
    <source>
        <strain evidence="1 2">CBS 114723</strain>
    </source>
</reference>
<evidence type="ECO:0000313" key="1">
    <source>
        <dbReference type="EMBL" id="PHH55280.1"/>
    </source>
</evidence>
<dbReference type="AlphaFoldDB" id="A0A2C5XGD5"/>
<dbReference type="EMBL" id="APWK03000013">
    <property type="protein sequence ID" value="PHH55280.1"/>
    <property type="molecule type" value="Genomic_DNA"/>
</dbReference>
<comment type="caution">
    <text evidence="1">The sequence shown here is derived from an EMBL/GenBank/DDBJ whole genome shotgun (WGS) entry which is preliminary data.</text>
</comment>
<keyword evidence="2" id="KW-1185">Reference proteome</keyword>
<gene>
    <name evidence="1" type="ORF">CFIMG_004164RA</name>
</gene>
<accession>A0A2C5XGD5</accession>
<proteinExistence type="predicted"/>
<protein>
    <submittedName>
        <fullName evidence="1">Uncharacterized protein</fullName>
    </submittedName>
</protein>
<reference evidence="1 2" key="1">
    <citation type="journal article" date="2013" name="Fungal Biol.">
        <title>Analysis of microsatellite markers in the genome of the plant pathogen Ceratocystis fimbriata.</title>
        <authorList>
            <person name="Simpson M.C."/>
            <person name="Wilken P.M."/>
            <person name="Coetzee M.P."/>
            <person name="Wingfield M.J."/>
            <person name="Wingfield B.D."/>
        </authorList>
    </citation>
    <scope>NUCLEOTIDE SEQUENCE [LARGE SCALE GENOMIC DNA]</scope>
    <source>
        <strain evidence="1 2">CBS 114723</strain>
    </source>
</reference>
<evidence type="ECO:0000313" key="2">
    <source>
        <dbReference type="Proteomes" id="UP000222788"/>
    </source>
</evidence>
<organism evidence="1 2">
    <name type="scientific">Ceratocystis fimbriata CBS 114723</name>
    <dbReference type="NCBI Taxonomy" id="1035309"/>
    <lineage>
        <taxon>Eukaryota</taxon>
        <taxon>Fungi</taxon>
        <taxon>Dikarya</taxon>
        <taxon>Ascomycota</taxon>
        <taxon>Pezizomycotina</taxon>
        <taxon>Sordariomycetes</taxon>
        <taxon>Hypocreomycetidae</taxon>
        <taxon>Microascales</taxon>
        <taxon>Ceratocystidaceae</taxon>
        <taxon>Ceratocystis</taxon>
    </lineage>
</organism>